<dbReference type="RefSeq" id="WP_068886193.1">
    <property type="nucleotide sequence ID" value="NZ_CBCRUU010000009.1"/>
</dbReference>
<accession>A0A1C3CXK5</accession>
<feature type="signal peptide" evidence="1">
    <location>
        <begin position="1"/>
        <end position="19"/>
    </location>
</feature>
<dbReference type="EMBL" id="MBDL01000008">
    <property type="protein sequence ID" value="ODA13431.1"/>
    <property type="molecule type" value="Genomic_DNA"/>
</dbReference>
<dbReference type="AlphaFoldDB" id="A0A1C3CXK5"/>
<feature type="chain" id="PRO_5008671736" evidence="1">
    <location>
        <begin position="20"/>
        <end position="118"/>
    </location>
</feature>
<keyword evidence="3" id="KW-1185">Reference proteome</keyword>
<dbReference type="STRING" id="1891224.BBP83_03290"/>
<gene>
    <name evidence="2" type="ORF">BBP83_03290</name>
</gene>
<reference evidence="2 3" key="1">
    <citation type="submission" date="2016-07" db="EMBL/GenBank/DDBJ databases">
        <title>Acinetobacter sp. ANC 4603.</title>
        <authorList>
            <person name="Radolfova-Krizova L."/>
            <person name="Nemec A."/>
        </authorList>
    </citation>
    <scope>NUCLEOTIDE SEQUENCE [LARGE SCALE GENOMIC DNA]</scope>
    <source>
        <strain evidence="2 3">ANC 4603</strain>
    </source>
</reference>
<evidence type="ECO:0000313" key="2">
    <source>
        <dbReference type="EMBL" id="ODA13431.1"/>
    </source>
</evidence>
<proteinExistence type="predicted"/>
<evidence type="ECO:0000256" key="1">
    <source>
        <dbReference type="SAM" id="SignalP"/>
    </source>
</evidence>
<dbReference type="Proteomes" id="UP000186553">
    <property type="component" value="Unassembled WGS sequence"/>
</dbReference>
<keyword evidence="1" id="KW-0732">Signal</keyword>
<comment type="caution">
    <text evidence="2">The sequence shown here is derived from an EMBL/GenBank/DDBJ whole genome shotgun (WGS) entry which is preliminary data.</text>
</comment>
<sequence length="118" mass="13307">MKLKLVLLLYVASIGFAHAEAITQQEYDQHIEHYTQVIKQTKVILDDPDSKADAKMQSQALCDRLNAYEQIAQLSKENSQLELAPMMLMVAQTYLNKQQKSLTKSGMSTNVFCAGKIK</sequence>
<evidence type="ECO:0000313" key="3">
    <source>
        <dbReference type="Proteomes" id="UP000186553"/>
    </source>
</evidence>
<name>A0A1C3CXK5_9GAMM</name>
<protein>
    <submittedName>
        <fullName evidence="2">Uncharacterized protein</fullName>
    </submittedName>
</protein>
<organism evidence="2 3">
    <name type="scientific">Acinetobacter celticus</name>
    <dbReference type="NCBI Taxonomy" id="1891224"/>
    <lineage>
        <taxon>Bacteria</taxon>
        <taxon>Pseudomonadati</taxon>
        <taxon>Pseudomonadota</taxon>
        <taxon>Gammaproteobacteria</taxon>
        <taxon>Moraxellales</taxon>
        <taxon>Moraxellaceae</taxon>
        <taxon>Acinetobacter</taxon>
    </lineage>
</organism>
<dbReference type="OrthoDB" id="6712147at2"/>